<accession>A0A060NS31</accession>
<dbReference type="InterPro" id="IPR021457">
    <property type="entry name" value="DUF3108"/>
</dbReference>
<organism evidence="2 3">
    <name type="scientific">Serpentinimonas maccroryi</name>
    <dbReference type="NCBI Taxonomy" id="1458426"/>
    <lineage>
        <taxon>Bacteria</taxon>
        <taxon>Pseudomonadati</taxon>
        <taxon>Pseudomonadota</taxon>
        <taxon>Betaproteobacteria</taxon>
        <taxon>Burkholderiales</taxon>
        <taxon>Comamonadaceae</taxon>
        <taxon>Serpentinimonas</taxon>
    </lineage>
</organism>
<reference evidence="2 3" key="1">
    <citation type="journal article" date="2014" name="Nat. Commun.">
        <title>Physiological and genomic features of highly alkaliphilic hydrogen-utilizing Betaproteobacteria from a continental serpentinizing site.</title>
        <authorList>
            <person name="Suzuki S."/>
            <person name="Kuenen J.G."/>
            <person name="Schipper K."/>
            <person name="van der Velde S."/>
            <person name="Ishii S."/>
            <person name="Wu A."/>
            <person name="Sorokin D.Y."/>
            <person name="Tenney A."/>
            <person name="Meng X.Y."/>
            <person name="Morrill P.L."/>
            <person name="Kamagata Y."/>
            <person name="Muyzer G."/>
            <person name="Nealson K.H."/>
        </authorList>
    </citation>
    <scope>NUCLEOTIDE SEQUENCE [LARGE SCALE GENOMIC DNA]</scope>
    <source>
        <strain evidence="2 3">B1</strain>
    </source>
</reference>
<proteinExistence type="predicted"/>
<dbReference type="KEGG" id="cbab:SMCB_2364"/>
<evidence type="ECO:0000256" key="1">
    <source>
        <dbReference type="SAM" id="SignalP"/>
    </source>
</evidence>
<keyword evidence="3" id="KW-1185">Reference proteome</keyword>
<dbReference type="AlphaFoldDB" id="A0A060NS31"/>
<dbReference type="Pfam" id="PF11306">
    <property type="entry name" value="DUF3108"/>
    <property type="match status" value="1"/>
</dbReference>
<evidence type="ECO:0000313" key="3">
    <source>
        <dbReference type="Proteomes" id="UP000066014"/>
    </source>
</evidence>
<keyword evidence="1" id="KW-0732">Signal</keyword>
<protein>
    <recommendedName>
        <fullName evidence="4">DUF3108 domain-containing protein</fullName>
    </recommendedName>
</protein>
<evidence type="ECO:0008006" key="4">
    <source>
        <dbReference type="Google" id="ProtNLM"/>
    </source>
</evidence>
<name>A0A060NS31_9BURK</name>
<dbReference type="Proteomes" id="UP000066014">
    <property type="component" value="Chromosome"/>
</dbReference>
<gene>
    <name evidence="2" type="ORF">SMCB_2364</name>
</gene>
<sequence>MAWALALGLAGGGAAQATPAAQMNPRKGPSAWPERLQLDYEVSARVGSLPLRASGQLQWLLQGDLYEASLTMRLPLVGARIQRSRGRLLPNGVQPLAFSDQTRRLRRFELDWAALRYRHQRDHEAEQVGPLQTGTQDRLSLFFELARRLRLQPPVADALWTVPVLGAGGVQPWTLRLRAQEPTETPAGVLPAWRLARHNTQPEDTRMSLWLAETVHFLPVRILLQEPDGDWADQRLRQLPQA</sequence>
<feature type="chain" id="PRO_5001585075" description="DUF3108 domain-containing protein" evidence="1">
    <location>
        <begin position="18"/>
        <end position="242"/>
    </location>
</feature>
<feature type="signal peptide" evidence="1">
    <location>
        <begin position="1"/>
        <end position="17"/>
    </location>
</feature>
<dbReference type="STRING" id="1458426.SMCB_2364"/>
<dbReference type="HOGENOM" id="CLU_1072461_0_0_4"/>
<dbReference type="EMBL" id="AP014569">
    <property type="protein sequence ID" value="BAO84592.1"/>
    <property type="molecule type" value="Genomic_DNA"/>
</dbReference>
<evidence type="ECO:0000313" key="2">
    <source>
        <dbReference type="EMBL" id="BAO84592.1"/>
    </source>
</evidence>